<dbReference type="HOGENOM" id="CLU_061382_0_0_11"/>
<dbReference type="InterPro" id="IPR036388">
    <property type="entry name" value="WH-like_DNA-bd_sf"/>
</dbReference>
<dbReference type="AlphaFoldDB" id="A0A0A1DNP5"/>
<reference evidence="1 2" key="1">
    <citation type="journal article" date="2015" name="Genome Announc.">
        <title>Complete Genome Sequence of Steroid-Transforming Nocardioides simplex VKM Ac-2033D.</title>
        <authorList>
            <person name="Shtratnikova V.Y."/>
            <person name="Schelkunov M.I."/>
            <person name="Pekov Y.A."/>
            <person name="Fokina V.V."/>
            <person name="Logacheva M.D."/>
            <person name="Sokolov S.L."/>
            <person name="Bragin E.Y."/>
            <person name="Ashapkin V.V."/>
            <person name="Donova M.V."/>
        </authorList>
    </citation>
    <scope>NUCLEOTIDE SEQUENCE [LARGE SCALE GENOMIC DNA]</scope>
    <source>
        <strain evidence="1 2">VKM Ac-2033D</strain>
    </source>
</reference>
<sequence>MDDLDARIVALLAGDGRMTHRELAQRTGLSRSAAGARLTRLLADEAVVVRGAVNPALLGQRELGYLALAVDGPVLPVARAAAERTDATLVSVTTGDRPVVVEVREPDAARFGAAVAELRALPGVRSVDTLVYAAVHRDVLGPVGPVTCEIDEIDLDLLRLLQADGRASYVALAQAVGLTPAAVRRRVQRLVAASAVRIGGLARRTRFAGQDVTGVAVRVAGSLAPVVTAVLELPDVLFLAATYGRADLLVTLADGRSQPALDVLERIRALPGVRDVETWRHLAIVKESYDAVTLAPDGTAERSR</sequence>
<dbReference type="InterPro" id="IPR019888">
    <property type="entry name" value="Tscrpt_reg_AsnC-like"/>
</dbReference>
<dbReference type="KEGG" id="psim:KR76_18555"/>
<dbReference type="Gene3D" id="1.10.10.10">
    <property type="entry name" value="Winged helix-like DNA-binding domain superfamily/Winged helix DNA-binding domain"/>
    <property type="match status" value="2"/>
</dbReference>
<dbReference type="Proteomes" id="UP000030300">
    <property type="component" value="Chromosome"/>
</dbReference>
<dbReference type="InterPro" id="IPR054609">
    <property type="entry name" value="PF0864-like_C"/>
</dbReference>
<dbReference type="EMBL" id="CP009896">
    <property type="protein sequence ID" value="AIY18272.1"/>
    <property type="molecule type" value="Genomic_DNA"/>
</dbReference>
<keyword evidence="2" id="KW-1185">Reference proteome</keyword>
<dbReference type="Pfam" id="PF13404">
    <property type="entry name" value="HTH_AsnC-type"/>
    <property type="match status" value="2"/>
</dbReference>
<dbReference type="RefSeq" id="WP_038680352.1">
    <property type="nucleotide sequence ID" value="NZ_BJMC01000019.1"/>
</dbReference>
<dbReference type="eggNOG" id="COG1522">
    <property type="taxonomic scope" value="Bacteria"/>
</dbReference>
<dbReference type="Gene3D" id="3.30.70.920">
    <property type="match status" value="1"/>
</dbReference>
<dbReference type="PROSITE" id="PS50956">
    <property type="entry name" value="HTH_ASNC_2"/>
    <property type="match status" value="2"/>
</dbReference>
<dbReference type="InterPro" id="IPR036390">
    <property type="entry name" value="WH_DNA-bd_sf"/>
</dbReference>
<accession>A0A0A1DNP5</accession>
<protein>
    <submittedName>
        <fullName evidence="1">Transcriptional regulator, AsnC family</fullName>
    </submittedName>
</protein>
<dbReference type="SMART" id="SM00344">
    <property type="entry name" value="HTH_ASNC"/>
    <property type="match status" value="2"/>
</dbReference>
<organism evidence="1 2">
    <name type="scientific">Nocardioides simplex</name>
    <name type="common">Arthrobacter simplex</name>
    <dbReference type="NCBI Taxonomy" id="2045"/>
    <lineage>
        <taxon>Bacteria</taxon>
        <taxon>Bacillati</taxon>
        <taxon>Actinomycetota</taxon>
        <taxon>Actinomycetes</taxon>
        <taxon>Propionibacteriales</taxon>
        <taxon>Nocardioidaceae</taxon>
        <taxon>Pimelobacter</taxon>
    </lineage>
</organism>
<dbReference type="PRINTS" id="PR00033">
    <property type="entry name" value="HTHASNC"/>
</dbReference>
<evidence type="ECO:0000313" key="1">
    <source>
        <dbReference type="EMBL" id="AIY18272.1"/>
    </source>
</evidence>
<dbReference type="PANTHER" id="PTHR30154">
    <property type="entry name" value="LEUCINE-RESPONSIVE REGULATORY PROTEIN"/>
    <property type="match status" value="1"/>
</dbReference>
<dbReference type="OrthoDB" id="3526090at2"/>
<dbReference type="GeneID" id="96610812"/>
<dbReference type="PANTHER" id="PTHR30154:SF34">
    <property type="entry name" value="TRANSCRIPTIONAL REGULATOR AZLB"/>
    <property type="match status" value="1"/>
</dbReference>
<dbReference type="SUPFAM" id="SSF54909">
    <property type="entry name" value="Dimeric alpha+beta barrel"/>
    <property type="match status" value="1"/>
</dbReference>
<evidence type="ECO:0000313" key="2">
    <source>
        <dbReference type="Proteomes" id="UP000030300"/>
    </source>
</evidence>
<dbReference type="STRING" id="2045.KR76_18555"/>
<gene>
    <name evidence="1" type="ORF">KR76_18555</name>
</gene>
<dbReference type="Pfam" id="PF22482">
    <property type="entry name" value="AsnC_trans_reg_3"/>
    <property type="match status" value="1"/>
</dbReference>
<proteinExistence type="predicted"/>
<dbReference type="GO" id="GO:0043565">
    <property type="term" value="F:sequence-specific DNA binding"/>
    <property type="evidence" value="ECO:0007669"/>
    <property type="project" value="InterPro"/>
</dbReference>
<dbReference type="InterPro" id="IPR011008">
    <property type="entry name" value="Dimeric_a/b-barrel"/>
</dbReference>
<dbReference type="GO" id="GO:0043200">
    <property type="term" value="P:response to amino acid"/>
    <property type="evidence" value="ECO:0007669"/>
    <property type="project" value="TreeGrafter"/>
</dbReference>
<name>A0A0A1DNP5_NOCSI</name>
<dbReference type="InterPro" id="IPR000485">
    <property type="entry name" value="AsnC-type_HTH_dom"/>
</dbReference>
<dbReference type="SUPFAM" id="SSF46785">
    <property type="entry name" value="Winged helix' DNA-binding domain"/>
    <property type="match status" value="2"/>
</dbReference>
<dbReference type="GO" id="GO:0005829">
    <property type="term" value="C:cytosol"/>
    <property type="evidence" value="ECO:0007669"/>
    <property type="project" value="TreeGrafter"/>
</dbReference>